<proteinExistence type="predicted"/>
<feature type="transmembrane region" description="Helical" evidence="1">
    <location>
        <begin position="63"/>
        <end position="89"/>
    </location>
</feature>
<feature type="transmembrane region" description="Helical" evidence="1">
    <location>
        <begin position="144"/>
        <end position="162"/>
    </location>
</feature>
<name>A0A6B2JKZ5_9RHOB</name>
<reference evidence="2 3" key="1">
    <citation type="submission" date="2020-02" db="EMBL/GenBank/DDBJ databases">
        <title>Pseudoroseicyclus tamarix, sp. nov., isolated from offshore sediment of a Tamarix chinensis forest.</title>
        <authorList>
            <person name="Gai Y."/>
        </authorList>
    </citation>
    <scope>NUCLEOTIDE SEQUENCE [LARGE SCALE GENOMIC DNA]</scope>
    <source>
        <strain evidence="2 3">CLL3-39</strain>
    </source>
</reference>
<evidence type="ECO:0000313" key="3">
    <source>
        <dbReference type="Proteomes" id="UP000474757"/>
    </source>
</evidence>
<dbReference type="RefSeq" id="WP_163894916.1">
    <property type="nucleotide sequence ID" value="NZ_JAAFYS010000003.1"/>
</dbReference>
<gene>
    <name evidence="2" type="ORF">GZA08_14620</name>
</gene>
<evidence type="ECO:0000256" key="1">
    <source>
        <dbReference type="SAM" id="Phobius"/>
    </source>
</evidence>
<dbReference type="AlphaFoldDB" id="A0A6B2JKZ5"/>
<keyword evidence="1" id="KW-0472">Membrane</keyword>
<accession>A0A6B2JKZ5</accession>
<comment type="caution">
    <text evidence="2">The sequence shown here is derived from an EMBL/GenBank/DDBJ whole genome shotgun (WGS) entry which is preliminary data.</text>
</comment>
<keyword evidence="1" id="KW-0812">Transmembrane</keyword>
<dbReference type="EMBL" id="JAAGAB010000003">
    <property type="protein sequence ID" value="NDV02201.1"/>
    <property type="molecule type" value="Genomic_DNA"/>
</dbReference>
<evidence type="ECO:0000313" key="2">
    <source>
        <dbReference type="EMBL" id="NDV02201.1"/>
    </source>
</evidence>
<keyword evidence="1" id="KW-1133">Transmembrane helix</keyword>
<protein>
    <submittedName>
        <fullName evidence="2">Rod shape-determining protein MreD</fullName>
    </submittedName>
</protein>
<organism evidence="2 3">
    <name type="scientific">Pseudoroseicyclus tamaricis</name>
    <dbReference type="NCBI Taxonomy" id="2705421"/>
    <lineage>
        <taxon>Bacteria</taxon>
        <taxon>Pseudomonadati</taxon>
        <taxon>Pseudomonadota</taxon>
        <taxon>Alphaproteobacteria</taxon>
        <taxon>Rhodobacterales</taxon>
        <taxon>Paracoccaceae</taxon>
        <taxon>Pseudoroseicyclus</taxon>
    </lineage>
</organism>
<feature type="transmembrane region" description="Helical" evidence="1">
    <location>
        <begin position="109"/>
        <end position="132"/>
    </location>
</feature>
<sequence length="179" mass="19425">MVSTPVGRLWAGRALFLALALALIFVRLLPLNTLPKSWAPPDLLLAFTLLWAARRPDLLPAPLVALVFFTADIVFQRPPGLWALVVLLLTEWLRRRAGALRSASFGQEWLTVSAGLLGAAVAYRTCLALFMAPLAPLSLTASEMLLTALIYPLAALVAHWLFGVTRPAPGQVDSLGHRI</sequence>
<keyword evidence="3" id="KW-1185">Reference proteome</keyword>
<dbReference type="Proteomes" id="UP000474757">
    <property type="component" value="Unassembled WGS sequence"/>
</dbReference>